<name>A0A132EIF5_9BURK</name>
<evidence type="ECO:0000313" key="2">
    <source>
        <dbReference type="Proteomes" id="UP000062912"/>
    </source>
</evidence>
<protein>
    <recommendedName>
        <fullName evidence="3">Phage tail protein</fullName>
    </recommendedName>
</protein>
<dbReference type="AlphaFoldDB" id="A0A132EIF5"/>
<comment type="caution">
    <text evidence="1">The sequence shown here is derived from an EMBL/GenBank/DDBJ whole genome shotgun (WGS) entry which is preliminary data.</text>
</comment>
<evidence type="ECO:0008006" key="3">
    <source>
        <dbReference type="Google" id="ProtNLM"/>
    </source>
</evidence>
<dbReference type="Proteomes" id="UP000062912">
    <property type="component" value="Unassembled WGS sequence"/>
</dbReference>
<dbReference type="OrthoDB" id="6556098at2"/>
<dbReference type="RefSeq" id="WP_060241872.1">
    <property type="nucleotide sequence ID" value="NZ_LPJR01000029.1"/>
</dbReference>
<gene>
    <name evidence="1" type="ORF">WT56_16145</name>
</gene>
<proteinExistence type="predicted"/>
<sequence length="440" mass="45194">MAQTITSTIVNLNVTVTRAPVPSQLQRSGAIVSVGGTTLTPGTYQYCGLTSDLTAILSGSGNSTELTNMANTHFAQGSAVGFYVLELGAETGVDQGIGLLQTWISNNPGIFYAYLVPAAWDYSKDEVGSVVVANGGSGYTTAPTVTFSAPTSGTTATGTAIIQNGKVVAVTITNPGSGYTAAPTLSFSGGGGTGAVATANLASALNILAGLYSSPTSKTYFFVTTSAANLANYSTLKSVFAVVPSPLAPSTEFTAAAFFYQWLVNQPGASNKLAPMAYRYLFGVTAWPAQGYNAQITTILSGYGNLVSTGAEGGISTACVFKGTLMSGDQASWWYGVDWFQIQSKQALAAAIINGSNSNPPLLYDQPGINSLEAVAENTGSAAVSFGCAQSVSITATSFQQYTMQNPGDYAAGIYNGLAATVVGQNGFLTITFNIDAVQF</sequence>
<reference evidence="1 2" key="1">
    <citation type="submission" date="2015-11" db="EMBL/GenBank/DDBJ databases">
        <title>Expanding the genomic diversity of Burkholderia species for the development of highly accurate diagnostics.</title>
        <authorList>
            <person name="Sahl J."/>
            <person name="Keim P."/>
            <person name="Wagner D."/>
        </authorList>
    </citation>
    <scope>NUCLEOTIDE SEQUENCE [LARGE SCALE GENOMIC DNA]</scope>
    <source>
        <strain evidence="1 2">MSMB368WGS</strain>
    </source>
</reference>
<evidence type="ECO:0000313" key="1">
    <source>
        <dbReference type="EMBL" id="KWF29908.1"/>
    </source>
</evidence>
<organism evidence="1 2">
    <name type="scientific">Burkholderia pseudomultivorans</name>
    <dbReference type="NCBI Taxonomy" id="1207504"/>
    <lineage>
        <taxon>Bacteria</taxon>
        <taxon>Pseudomonadati</taxon>
        <taxon>Pseudomonadota</taxon>
        <taxon>Betaproteobacteria</taxon>
        <taxon>Burkholderiales</taxon>
        <taxon>Burkholderiaceae</taxon>
        <taxon>Burkholderia</taxon>
        <taxon>Burkholderia cepacia complex</taxon>
    </lineage>
</organism>
<dbReference type="EMBL" id="LPJR01000029">
    <property type="protein sequence ID" value="KWF29908.1"/>
    <property type="molecule type" value="Genomic_DNA"/>
</dbReference>
<accession>A0A132EIF5</accession>